<dbReference type="Pfam" id="PF02518">
    <property type="entry name" value="HATPase_c"/>
    <property type="match status" value="1"/>
</dbReference>
<comment type="subcellular location">
    <subcellularLocation>
        <location evidence="2">Membrane</location>
    </subcellularLocation>
</comment>
<dbReference type="InterPro" id="IPR036097">
    <property type="entry name" value="HisK_dim/P_sf"/>
</dbReference>
<dbReference type="InterPro" id="IPR050428">
    <property type="entry name" value="TCS_sensor_his_kinase"/>
</dbReference>
<dbReference type="PRINTS" id="PR00344">
    <property type="entry name" value="BCTRLSENSOR"/>
</dbReference>
<dbReference type="EC" id="2.7.13.3" evidence="3"/>
<evidence type="ECO:0000256" key="6">
    <source>
        <dbReference type="ARBA" id="ARBA00022692"/>
    </source>
</evidence>
<dbReference type="PANTHER" id="PTHR45436:SF16">
    <property type="entry name" value="HISTIDINE KINASE"/>
    <property type="match status" value="1"/>
</dbReference>
<feature type="domain" description="HAMP" evidence="13">
    <location>
        <begin position="156"/>
        <end position="208"/>
    </location>
</feature>
<comment type="caution">
    <text evidence="14">The sequence shown here is derived from an EMBL/GenBank/DDBJ whole genome shotgun (WGS) entry which is preliminary data.</text>
</comment>
<dbReference type="InterPro" id="IPR036890">
    <property type="entry name" value="HATPase_C_sf"/>
</dbReference>
<dbReference type="EMBL" id="LSTO01000001">
    <property type="protein sequence ID" value="OWW21105.1"/>
    <property type="molecule type" value="Genomic_DNA"/>
</dbReference>
<accession>A0A254TEZ4</accession>
<protein>
    <recommendedName>
        <fullName evidence="3">histidine kinase</fullName>
        <ecNumber evidence="3">2.7.13.3</ecNumber>
    </recommendedName>
</protein>
<dbReference type="InterPro" id="IPR003661">
    <property type="entry name" value="HisK_dim/P_dom"/>
</dbReference>
<evidence type="ECO:0000256" key="4">
    <source>
        <dbReference type="ARBA" id="ARBA00022553"/>
    </source>
</evidence>
<dbReference type="InterPro" id="IPR003594">
    <property type="entry name" value="HATPase_dom"/>
</dbReference>
<dbReference type="InterPro" id="IPR003660">
    <property type="entry name" value="HAMP_dom"/>
</dbReference>
<sequence>MINSLRWRLALTFTLLSTFAVLIQAVALFVSTDEQEEDMINEVVNATLENQLRQPGAPLVDLGDLPIGQERMQFFRLPRGQRPPELPPEYARMPAGIHEWYAGKIEYHVGIRDSGSERLYLMYDASEHEERLEQLEWKLLIGIGVLSLTSLWLGYWLAGRVLHQLENITQRLKRHDETPLNLPGLDREVALLAEALDGYRQRNRELLEREREFTGNVSHELRTPLTRIRTSAELLADDPALQERSRDRAGRIIASVDAMEGRLRGLLFLARELVLDERKPLALKRYVDAAIAPVRQACEDRHVQVATDIADHVTVDADASLLQLLLDNLIGNAARYTESGRIDIGYADGVLTVADTGPGIPPEHMARVFERHYRASDAPGGMGLGLSIVKRVCDAHGWTCGIDSHAGEGSPQQGTRVSVRFHS</sequence>
<dbReference type="AlphaFoldDB" id="A0A254TEZ4"/>
<evidence type="ECO:0000256" key="8">
    <source>
        <dbReference type="ARBA" id="ARBA00022989"/>
    </source>
</evidence>
<keyword evidence="6" id="KW-0812">Transmembrane</keyword>
<organism evidence="14 15">
    <name type="scientific">Noviherbaspirillum denitrificans</name>
    <dbReference type="NCBI Taxonomy" id="1968433"/>
    <lineage>
        <taxon>Bacteria</taxon>
        <taxon>Pseudomonadati</taxon>
        <taxon>Pseudomonadota</taxon>
        <taxon>Betaproteobacteria</taxon>
        <taxon>Burkholderiales</taxon>
        <taxon>Oxalobacteraceae</taxon>
        <taxon>Noviherbaspirillum</taxon>
    </lineage>
</organism>
<dbReference type="GO" id="GO:0005886">
    <property type="term" value="C:plasma membrane"/>
    <property type="evidence" value="ECO:0007669"/>
    <property type="project" value="TreeGrafter"/>
</dbReference>
<feature type="region of interest" description="Disordered" evidence="11">
    <location>
        <begin position="403"/>
        <end position="423"/>
    </location>
</feature>
<evidence type="ECO:0000259" key="12">
    <source>
        <dbReference type="PROSITE" id="PS50109"/>
    </source>
</evidence>
<evidence type="ECO:0000256" key="5">
    <source>
        <dbReference type="ARBA" id="ARBA00022679"/>
    </source>
</evidence>
<dbReference type="InterPro" id="IPR004358">
    <property type="entry name" value="Sig_transdc_His_kin-like_C"/>
</dbReference>
<evidence type="ECO:0000256" key="10">
    <source>
        <dbReference type="ARBA" id="ARBA00023136"/>
    </source>
</evidence>
<dbReference type="CDD" id="cd00082">
    <property type="entry name" value="HisKA"/>
    <property type="match status" value="1"/>
</dbReference>
<dbReference type="InterPro" id="IPR005467">
    <property type="entry name" value="His_kinase_dom"/>
</dbReference>
<evidence type="ECO:0000313" key="14">
    <source>
        <dbReference type="EMBL" id="OWW21105.1"/>
    </source>
</evidence>
<dbReference type="RefSeq" id="WP_088707957.1">
    <property type="nucleotide sequence ID" value="NZ_LSTO01000001.1"/>
</dbReference>
<evidence type="ECO:0000256" key="2">
    <source>
        <dbReference type="ARBA" id="ARBA00004370"/>
    </source>
</evidence>
<proteinExistence type="predicted"/>
<dbReference type="GO" id="GO:0000155">
    <property type="term" value="F:phosphorelay sensor kinase activity"/>
    <property type="evidence" value="ECO:0007669"/>
    <property type="project" value="InterPro"/>
</dbReference>
<dbReference type="PROSITE" id="PS50109">
    <property type="entry name" value="HIS_KIN"/>
    <property type="match status" value="1"/>
</dbReference>
<evidence type="ECO:0000259" key="13">
    <source>
        <dbReference type="PROSITE" id="PS50885"/>
    </source>
</evidence>
<keyword evidence="10" id="KW-0472">Membrane</keyword>
<dbReference type="SUPFAM" id="SSF47384">
    <property type="entry name" value="Homodimeric domain of signal transducing histidine kinase"/>
    <property type="match status" value="1"/>
</dbReference>
<evidence type="ECO:0000256" key="9">
    <source>
        <dbReference type="ARBA" id="ARBA00023012"/>
    </source>
</evidence>
<dbReference type="Gene3D" id="3.30.565.10">
    <property type="entry name" value="Histidine kinase-like ATPase, C-terminal domain"/>
    <property type="match status" value="1"/>
</dbReference>
<dbReference type="Gene3D" id="1.10.287.130">
    <property type="match status" value="1"/>
</dbReference>
<dbReference type="OrthoDB" id="8583694at2"/>
<keyword evidence="15" id="KW-1185">Reference proteome</keyword>
<comment type="catalytic activity">
    <reaction evidence="1">
        <text>ATP + protein L-histidine = ADP + protein N-phospho-L-histidine.</text>
        <dbReference type="EC" id="2.7.13.3"/>
    </reaction>
</comment>
<keyword evidence="7" id="KW-0418">Kinase</keyword>
<evidence type="ECO:0000313" key="15">
    <source>
        <dbReference type="Proteomes" id="UP000197535"/>
    </source>
</evidence>
<dbReference type="PROSITE" id="PS50885">
    <property type="entry name" value="HAMP"/>
    <property type="match status" value="1"/>
</dbReference>
<evidence type="ECO:0000256" key="3">
    <source>
        <dbReference type="ARBA" id="ARBA00012438"/>
    </source>
</evidence>
<evidence type="ECO:0000256" key="1">
    <source>
        <dbReference type="ARBA" id="ARBA00000085"/>
    </source>
</evidence>
<keyword evidence="5" id="KW-0808">Transferase</keyword>
<evidence type="ECO:0000256" key="7">
    <source>
        <dbReference type="ARBA" id="ARBA00022777"/>
    </source>
</evidence>
<evidence type="ECO:0000256" key="11">
    <source>
        <dbReference type="SAM" id="MobiDB-lite"/>
    </source>
</evidence>
<dbReference type="PANTHER" id="PTHR45436">
    <property type="entry name" value="SENSOR HISTIDINE KINASE YKOH"/>
    <property type="match status" value="1"/>
</dbReference>
<reference evidence="14 15" key="1">
    <citation type="submission" date="2016-02" db="EMBL/GenBank/DDBJ databases">
        <authorList>
            <person name="Wen L."/>
            <person name="He K."/>
            <person name="Yang H."/>
        </authorList>
    </citation>
    <scope>NUCLEOTIDE SEQUENCE [LARGE SCALE GENOMIC DNA]</scope>
    <source>
        <strain evidence="14 15">TSA40</strain>
    </source>
</reference>
<name>A0A254TEZ4_9BURK</name>
<keyword evidence="8" id="KW-1133">Transmembrane helix</keyword>
<gene>
    <name evidence="14" type="ORF">AYR66_18120</name>
</gene>
<dbReference type="SUPFAM" id="SSF55874">
    <property type="entry name" value="ATPase domain of HSP90 chaperone/DNA topoisomerase II/histidine kinase"/>
    <property type="match status" value="1"/>
</dbReference>
<dbReference type="SMART" id="SM00388">
    <property type="entry name" value="HisKA"/>
    <property type="match status" value="1"/>
</dbReference>
<feature type="domain" description="Histidine kinase" evidence="12">
    <location>
        <begin position="216"/>
        <end position="423"/>
    </location>
</feature>
<dbReference type="CDD" id="cd00075">
    <property type="entry name" value="HATPase"/>
    <property type="match status" value="1"/>
</dbReference>
<keyword evidence="4" id="KW-0597">Phosphoprotein</keyword>
<dbReference type="Proteomes" id="UP000197535">
    <property type="component" value="Unassembled WGS sequence"/>
</dbReference>
<dbReference type="Pfam" id="PF00512">
    <property type="entry name" value="HisKA"/>
    <property type="match status" value="1"/>
</dbReference>
<dbReference type="SMART" id="SM00387">
    <property type="entry name" value="HATPase_c"/>
    <property type="match status" value="1"/>
</dbReference>
<keyword evidence="9" id="KW-0902">Two-component regulatory system</keyword>